<comment type="caution">
    <text evidence="1">The sequence shown here is derived from an EMBL/GenBank/DDBJ whole genome shotgun (WGS) entry which is preliminary data.</text>
</comment>
<proteinExistence type="predicted"/>
<dbReference type="Proteomes" id="UP001159042">
    <property type="component" value="Unassembled WGS sequence"/>
</dbReference>
<gene>
    <name evidence="1" type="ORF">NQ315_003702</name>
</gene>
<dbReference type="AlphaFoldDB" id="A0AAV8V6P5"/>
<protein>
    <recommendedName>
        <fullName evidence="3">Peptidase aspartic putative domain-containing protein</fullName>
    </recommendedName>
</protein>
<keyword evidence="2" id="KW-1185">Reference proteome</keyword>
<reference evidence="1 2" key="1">
    <citation type="journal article" date="2023" name="Insect Mol. Biol.">
        <title>Genome sequencing provides insights into the evolution of gene families encoding plant cell wall-degrading enzymes in longhorned beetles.</title>
        <authorList>
            <person name="Shin N.R."/>
            <person name="Okamura Y."/>
            <person name="Kirsch R."/>
            <person name="Pauchet Y."/>
        </authorList>
    </citation>
    <scope>NUCLEOTIDE SEQUENCE [LARGE SCALE GENOMIC DNA]</scope>
    <source>
        <strain evidence="1">EAD_L_NR</strain>
    </source>
</reference>
<accession>A0AAV8V6P5</accession>
<evidence type="ECO:0000313" key="2">
    <source>
        <dbReference type="Proteomes" id="UP001159042"/>
    </source>
</evidence>
<dbReference type="EMBL" id="JANEYG010000403">
    <property type="protein sequence ID" value="KAJ8909824.1"/>
    <property type="molecule type" value="Genomic_DNA"/>
</dbReference>
<evidence type="ECO:0000313" key="1">
    <source>
        <dbReference type="EMBL" id="KAJ8909824.1"/>
    </source>
</evidence>
<name>A0AAV8V6P5_9CUCU</name>
<organism evidence="1 2">
    <name type="scientific">Exocentrus adspersus</name>
    <dbReference type="NCBI Taxonomy" id="1586481"/>
    <lineage>
        <taxon>Eukaryota</taxon>
        <taxon>Metazoa</taxon>
        <taxon>Ecdysozoa</taxon>
        <taxon>Arthropoda</taxon>
        <taxon>Hexapoda</taxon>
        <taxon>Insecta</taxon>
        <taxon>Pterygota</taxon>
        <taxon>Neoptera</taxon>
        <taxon>Endopterygota</taxon>
        <taxon>Coleoptera</taxon>
        <taxon>Polyphaga</taxon>
        <taxon>Cucujiformia</taxon>
        <taxon>Chrysomeloidea</taxon>
        <taxon>Cerambycidae</taxon>
        <taxon>Lamiinae</taxon>
        <taxon>Acanthocinini</taxon>
        <taxon>Exocentrus</taxon>
    </lineage>
</organism>
<evidence type="ECO:0008006" key="3">
    <source>
        <dbReference type="Google" id="ProtNLM"/>
    </source>
</evidence>
<sequence length="424" mass="47574">MQSRFGREDLQIEVYVRELLKLILSNTTTPNKLDIASLYDQIETQLRALETLGITTDKCSAMLFPLIESCLPRDLLKEWQRSVGFDLGSERDTSTSLALEIRLKKSHITLMCSEIPVNKTEKSCDKSDVVKDESTKNQTLANNSGTQIFLQTLRVTLKGPSTSKREQKVCGVDEASFGYLYTRCQVWPKHDIILSMMFLDKLEQFGKAVLNIALTVQSFASHSSQKRSGYAPVRNCAPDKDFIGKFCFSFELYIVAERHTLFGGKEVSDTHQCYDVTVQNNMFSYTFEALDQRQICSDVVPILRGQWMEETKTLGIEISDIEDYGLIELFLGADVSGILYTGGRRVLTSGLVAFETRLGWTLTGKMQEASSGSRSTHSNMGVSTLNLFVKNASISDLWELEAIGIRGPSDKPTKQEQAIARRTI</sequence>